<evidence type="ECO:0000313" key="5">
    <source>
        <dbReference type="Proteomes" id="UP000550729"/>
    </source>
</evidence>
<dbReference type="Gene3D" id="3.30.60.230">
    <property type="entry name" value="Lsr2, dimerization domain"/>
    <property type="match status" value="1"/>
</dbReference>
<feature type="domain" description="Lsr2 dimerization" evidence="2">
    <location>
        <begin position="1"/>
        <end position="58"/>
    </location>
</feature>
<comment type="caution">
    <text evidence="4">The sequence shown here is derived from an EMBL/GenBank/DDBJ whole genome shotgun (WGS) entry which is preliminary data.</text>
</comment>
<dbReference type="InterPro" id="IPR036625">
    <property type="entry name" value="E3-bd_dom_sf"/>
</dbReference>
<sequence>MAKRTVVKYVDDLDGKAIADPVTVKFGIDGKSYEFDTSPAHAKQFQKVVDRYIKVARRGGPAGVRHLTSGGARSKEQTQAIRDWARKNGHAVSDRGRIPASVVEAFDSAH</sequence>
<proteinExistence type="predicted"/>
<accession>A0A848KZN9</accession>
<name>A0A848KZN9_9ACTN</name>
<evidence type="ECO:0000259" key="3">
    <source>
        <dbReference type="Pfam" id="PF23359"/>
    </source>
</evidence>
<dbReference type="EMBL" id="JABBNB010000026">
    <property type="protein sequence ID" value="NMO03682.1"/>
    <property type="molecule type" value="Genomic_DNA"/>
</dbReference>
<keyword evidence="5" id="KW-1185">Reference proteome</keyword>
<dbReference type="AlphaFoldDB" id="A0A848KZN9"/>
<organism evidence="4 5">
    <name type="scientific">Gordonia asplenii</name>
    <dbReference type="NCBI Taxonomy" id="2725283"/>
    <lineage>
        <taxon>Bacteria</taxon>
        <taxon>Bacillati</taxon>
        <taxon>Actinomycetota</taxon>
        <taxon>Actinomycetes</taxon>
        <taxon>Mycobacteriales</taxon>
        <taxon>Gordoniaceae</taxon>
        <taxon>Gordonia</taxon>
    </lineage>
</organism>
<gene>
    <name evidence="4" type="ORF">HH308_20920</name>
</gene>
<dbReference type="InterPro" id="IPR055370">
    <property type="entry name" value="Lsr2_DNA-bd"/>
</dbReference>
<dbReference type="Pfam" id="PF23359">
    <property type="entry name" value="Lsr2_DNA-bd"/>
    <property type="match status" value="1"/>
</dbReference>
<evidence type="ECO:0000256" key="1">
    <source>
        <dbReference type="ARBA" id="ARBA00023125"/>
    </source>
</evidence>
<dbReference type="Gene3D" id="4.10.320.10">
    <property type="entry name" value="E3-binding domain"/>
    <property type="match status" value="1"/>
</dbReference>
<dbReference type="GO" id="GO:0016746">
    <property type="term" value="F:acyltransferase activity"/>
    <property type="evidence" value="ECO:0007669"/>
    <property type="project" value="InterPro"/>
</dbReference>
<protein>
    <submittedName>
        <fullName evidence="4">Lsr2 family protein</fullName>
    </submittedName>
</protein>
<feature type="domain" description="Lsr2 DNA-binding" evidence="3">
    <location>
        <begin position="74"/>
        <end position="109"/>
    </location>
</feature>
<dbReference type="Pfam" id="PF11774">
    <property type="entry name" value="Lsr2"/>
    <property type="match status" value="1"/>
</dbReference>
<dbReference type="Proteomes" id="UP000550729">
    <property type="component" value="Unassembled WGS sequence"/>
</dbReference>
<reference evidence="4 5" key="1">
    <citation type="submission" date="2020-04" db="EMBL/GenBank/DDBJ databases">
        <title>Gordonia sp. nov. TBRC 11910.</title>
        <authorList>
            <person name="Suriyachadkun C."/>
        </authorList>
    </citation>
    <scope>NUCLEOTIDE SEQUENCE [LARGE SCALE GENOMIC DNA]</scope>
    <source>
        <strain evidence="4 5">TBRC 11910</strain>
    </source>
</reference>
<evidence type="ECO:0000313" key="4">
    <source>
        <dbReference type="EMBL" id="NMO03682.1"/>
    </source>
</evidence>
<keyword evidence="1" id="KW-0238">DNA-binding</keyword>
<evidence type="ECO:0000259" key="2">
    <source>
        <dbReference type="Pfam" id="PF11774"/>
    </source>
</evidence>
<dbReference type="InterPro" id="IPR024412">
    <property type="entry name" value="Lsr2_dim_dom"/>
</dbReference>
<dbReference type="GO" id="GO:0003677">
    <property type="term" value="F:DNA binding"/>
    <property type="evidence" value="ECO:0007669"/>
    <property type="project" value="UniProtKB-KW"/>
</dbReference>
<dbReference type="InterPro" id="IPR042261">
    <property type="entry name" value="Lsr2-like_dimerization"/>
</dbReference>
<dbReference type="RefSeq" id="WP_170196191.1">
    <property type="nucleotide sequence ID" value="NZ_JABBNB010000026.1"/>
</dbReference>